<dbReference type="GO" id="GO:0015104">
    <property type="term" value="F:antimonite transmembrane transporter activity"/>
    <property type="evidence" value="ECO:0007669"/>
    <property type="project" value="TreeGrafter"/>
</dbReference>
<feature type="transmembrane region" description="Helical" evidence="8">
    <location>
        <begin position="43"/>
        <end position="61"/>
    </location>
</feature>
<comment type="subcellular location">
    <subcellularLocation>
        <location evidence="1">Cell membrane</location>
        <topology evidence="1">Multi-pass membrane protein</topology>
    </subcellularLocation>
</comment>
<sequence length="342" mass="38914">MEVIKKLTFNIKKYLIFFTLTFLSIGWILGANFSKFAATNKSIFSNVIVFFVFFMIYPMMINMDWKKITKLFKDPKAILLSLLYNYLITPVIAYILMRLFLHNDELALGFMLVMLIPVSSSSIGYTGIVKGSVEVATIAQTINFILIPILAPIYLSIIAHGSKITIPMNSILKSMFYVIILPIILGYITRVIIISKVGEKGLKRAKPLIGLITLVSMLGVIFFIFFLKGHMLVSKWNLLIILGFLTIIYLIIALVFETWFNKRAGLTYEEHMGIVFLSTGKNNGTAVAIATLAFSPLVAIPAAILPIFQIIFMIFYVKLENKIKKYFEKNTKINYTRKYEEE</sequence>
<dbReference type="InterPro" id="IPR004706">
    <property type="entry name" value="Arsenical-R_Acr3"/>
</dbReference>
<feature type="transmembrane region" description="Helical" evidence="8">
    <location>
        <begin position="238"/>
        <end position="260"/>
    </location>
</feature>
<gene>
    <name evidence="9" type="ORF">OSSY52_15940</name>
</gene>
<feature type="transmembrane region" description="Helical" evidence="8">
    <location>
        <begin position="300"/>
        <end position="319"/>
    </location>
</feature>
<keyword evidence="6 8" id="KW-1133">Transmembrane helix</keyword>
<keyword evidence="10" id="KW-1185">Reference proteome</keyword>
<dbReference type="GO" id="GO:0005886">
    <property type="term" value="C:plasma membrane"/>
    <property type="evidence" value="ECO:0007669"/>
    <property type="project" value="UniProtKB-SubCell"/>
</dbReference>
<dbReference type="InParanoid" id="A0A7G1G944"/>
<feature type="transmembrane region" description="Helical" evidence="8">
    <location>
        <begin position="205"/>
        <end position="226"/>
    </location>
</feature>
<organism evidence="9 10">
    <name type="scientific">Tepiditoga spiralis</name>
    <dbReference type="NCBI Taxonomy" id="2108365"/>
    <lineage>
        <taxon>Bacteria</taxon>
        <taxon>Thermotogati</taxon>
        <taxon>Thermotogota</taxon>
        <taxon>Thermotogae</taxon>
        <taxon>Petrotogales</taxon>
        <taxon>Petrotogaceae</taxon>
        <taxon>Tepiditoga</taxon>
    </lineage>
</organism>
<dbReference type="RefSeq" id="WP_190613994.1">
    <property type="nucleotide sequence ID" value="NZ_AP018712.1"/>
</dbReference>
<evidence type="ECO:0000313" key="10">
    <source>
        <dbReference type="Proteomes" id="UP000516361"/>
    </source>
</evidence>
<evidence type="ECO:0000313" key="9">
    <source>
        <dbReference type="EMBL" id="BBE31453.1"/>
    </source>
</evidence>
<feature type="transmembrane region" description="Helical" evidence="8">
    <location>
        <begin position="107"/>
        <end position="129"/>
    </location>
</feature>
<evidence type="ECO:0000256" key="3">
    <source>
        <dbReference type="ARBA" id="ARBA00022448"/>
    </source>
</evidence>
<comment type="similarity">
    <text evidence="2">Belongs to the arsenical resistance-3 (ACR3) (TC 2.A.59) family.</text>
</comment>
<dbReference type="Pfam" id="PF01758">
    <property type="entry name" value="SBF"/>
    <property type="match status" value="1"/>
</dbReference>
<evidence type="ECO:0000256" key="4">
    <source>
        <dbReference type="ARBA" id="ARBA00022475"/>
    </source>
</evidence>
<dbReference type="Proteomes" id="UP000516361">
    <property type="component" value="Chromosome"/>
</dbReference>
<keyword evidence="4" id="KW-1003">Cell membrane</keyword>
<feature type="transmembrane region" description="Helical" evidence="8">
    <location>
        <begin position="14"/>
        <end position="31"/>
    </location>
</feature>
<keyword evidence="7 8" id="KW-0472">Membrane</keyword>
<evidence type="ECO:0000256" key="6">
    <source>
        <dbReference type="ARBA" id="ARBA00022989"/>
    </source>
</evidence>
<dbReference type="FunCoup" id="A0A7G1G944">
    <property type="interactions" value="114"/>
</dbReference>
<proteinExistence type="inferred from homology"/>
<dbReference type="PANTHER" id="PTHR43057">
    <property type="entry name" value="ARSENITE EFFLUX TRANSPORTER"/>
    <property type="match status" value="1"/>
</dbReference>
<evidence type="ECO:0000256" key="1">
    <source>
        <dbReference type="ARBA" id="ARBA00004651"/>
    </source>
</evidence>
<dbReference type="GO" id="GO:0015297">
    <property type="term" value="F:antiporter activity"/>
    <property type="evidence" value="ECO:0007669"/>
    <property type="project" value="InterPro"/>
</dbReference>
<feature type="transmembrane region" description="Helical" evidence="8">
    <location>
        <begin position="82"/>
        <end position="101"/>
    </location>
</feature>
<dbReference type="KEGG" id="ocy:OSSY52_15940"/>
<feature type="transmembrane region" description="Helical" evidence="8">
    <location>
        <begin position="174"/>
        <end position="193"/>
    </location>
</feature>
<evidence type="ECO:0000256" key="2">
    <source>
        <dbReference type="ARBA" id="ARBA00010110"/>
    </source>
</evidence>
<feature type="transmembrane region" description="Helical" evidence="8">
    <location>
        <begin position="141"/>
        <end position="162"/>
    </location>
</feature>
<dbReference type="PANTHER" id="PTHR43057:SF1">
    <property type="entry name" value="ARSENICAL-RESISTANCE PROTEIN 3"/>
    <property type="match status" value="1"/>
</dbReference>
<dbReference type="InterPro" id="IPR002657">
    <property type="entry name" value="BilAc:Na_symport/Acr3"/>
</dbReference>
<evidence type="ECO:0000256" key="8">
    <source>
        <dbReference type="SAM" id="Phobius"/>
    </source>
</evidence>
<dbReference type="InterPro" id="IPR038770">
    <property type="entry name" value="Na+/solute_symporter_sf"/>
</dbReference>
<dbReference type="GO" id="GO:0015105">
    <property type="term" value="F:arsenite transmembrane transporter activity"/>
    <property type="evidence" value="ECO:0007669"/>
    <property type="project" value="TreeGrafter"/>
</dbReference>
<evidence type="ECO:0000256" key="7">
    <source>
        <dbReference type="ARBA" id="ARBA00023136"/>
    </source>
</evidence>
<dbReference type="Gene3D" id="1.20.1530.20">
    <property type="match status" value="1"/>
</dbReference>
<reference evidence="9 10" key="1">
    <citation type="submission" date="2018-06" db="EMBL/GenBank/DDBJ databases">
        <title>Genome sequencing of Oceanotoga sp. sy52.</title>
        <authorList>
            <person name="Mori K."/>
        </authorList>
    </citation>
    <scope>NUCLEOTIDE SEQUENCE [LARGE SCALE GENOMIC DNA]</scope>
    <source>
        <strain evidence="10">sy52</strain>
    </source>
</reference>
<accession>A0A7G1G944</accession>
<protein>
    <submittedName>
        <fullName evidence="9">Bile acid:sodium symporter</fullName>
    </submittedName>
</protein>
<keyword evidence="3" id="KW-0813">Transport</keyword>
<evidence type="ECO:0000256" key="5">
    <source>
        <dbReference type="ARBA" id="ARBA00022692"/>
    </source>
</evidence>
<name>A0A7G1G944_9BACT</name>
<keyword evidence="5 8" id="KW-0812">Transmembrane</keyword>
<dbReference type="AlphaFoldDB" id="A0A7G1G944"/>
<dbReference type="EMBL" id="AP018712">
    <property type="protein sequence ID" value="BBE31453.1"/>
    <property type="molecule type" value="Genomic_DNA"/>
</dbReference>